<organism evidence="2 3">
    <name type="scientific">Shinella curvata</name>
    <dbReference type="NCBI Taxonomy" id="1817964"/>
    <lineage>
        <taxon>Bacteria</taxon>
        <taxon>Pseudomonadati</taxon>
        <taxon>Pseudomonadota</taxon>
        <taxon>Alphaproteobacteria</taxon>
        <taxon>Hyphomicrobiales</taxon>
        <taxon>Rhizobiaceae</taxon>
        <taxon>Shinella</taxon>
    </lineage>
</organism>
<gene>
    <name evidence="2" type="ORF">GB928_018505</name>
</gene>
<reference evidence="2" key="1">
    <citation type="submission" date="2022-04" db="EMBL/GenBank/DDBJ databases">
        <title>Shinella lacus sp. nov., a novel member of the genus Shinella from water.</title>
        <authorList>
            <person name="Deng Y."/>
        </authorList>
    </citation>
    <scope>NUCLEOTIDE SEQUENCE</scope>
    <source>
        <strain evidence="2">JCM 31239</strain>
    </source>
</reference>
<comment type="caution">
    <text evidence="2">The sequence shown here is derived from an EMBL/GenBank/DDBJ whole genome shotgun (WGS) entry which is preliminary data.</text>
</comment>
<keyword evidence="3" id="KW-1185">Reference proteome</keyword>
<evidence type="ECO:0000256" key="1">
    <source>
        <dbReference type="SAM" id="MobiDB-lite"/>
    </source>
</evidence>
<evidence type="ECO:0000313" key="2">
    <source>
        <dbReference type="EMBL" id="MDO6123183.1"/>
    </source>
</evidence>
<dbReference type="Proteomes" id="UP001177080">
    <property type="component" value="Unassembled WGS sequence"/>
</dbReference>
<evidence type="ECO:0000313" key="3">
    <source>
        <dbReference type="Proteomes" id="UP001177080"/>
    </source>
</evidence>
<accession>A0ABT8XIA9</accession>
<dbReference type="EMBL" id="WHSC02000007">
    <property type="protein sequence ID" value="MDO6123183.1"/>
    <property type="molecule type" value="Genomic_DNA"/>
</dbReference>
<feature type="region of interest" description="Disordered" evidence="1">
    <location>
        <begin position="1"/>
        <end position="23"/>
    </location>
</feature>
<evidence type="ECO:0008006" key="4">
    <source>
        <dbReference type="Google" id="ProtNLM"/>
    </source>
</evidence>
<protein>
    <recommendedName>
        <fullName evidence="4">Phasin protein</fullName>
    </recommendedName>
</protein>
<sequence>MARGGKRDGAGRPAGALTQRTREVAERSLATGMSPLDVMLENMRHFQQVALDAEATLEGLTAEEFSDKVPSDATPEQQFKFLLAEVKKTAGLRQMAQDAARDAAPYVHAKLASVEHSGPNGSPIAISVLAEDANL</sequence>
<name>A0ABT8XIA9_9HYPH</name>
<feature type="compositionally biased region" description="Basic and acidic residues" evidence="1">
    <location>
        <begin position="1"/>
        <end position="10"/>
    </location>
</feature>
<proteinExistence type="predicted"/>
<dbReference type="RefSeq" id="WP_244760805.1">
    <property type="nucleotide sequence ID" value="NZ_JALJCJ010000002.1"/>
</dbReference>